<name>A0A820ZFA8_9BILA</name>
<sequence length="97" mass="10579">LHVLYDYTSKEADELTLKRGSILAVLSKDEKISGSKGWWTGRLLDSESVGIFPANFVASSEPNLRIIDEKELQIGNLIGIGGFGHVHHGKFGDVDIA</sequence>
<organism evidence="4 5">
    <name type="scientific">Rotaria magnacalcarata</name>
    <dbReference type="NCBI Taxonomy" id="392030"/>
    <lineage>
        <taxon>Eukaryota</taxon>
        <taxon>Metazoa</taxon>
        <taxon>Spiralia</taxon>
        <taxon>Gnathifera</taxon>
        <taxon>Rotifera</taxon>
        <taxon>Eurotatoria</taxon>
        <taxon>Bdelloidea</taxon>
        <taxon>Philodinida</taxon>
        <taxon>Philodinidae</taxon>
        <taxon>Rotaria</taxon>
    </lineage>
</organism>
<accession>A0A820ZFA8</accession>
<feature type="non-terminal residue" evidence="4">
    <location>
        <position position="1"/>
    </location>
</feature>
<dbReference type="Pfam" id="PF00018">
    <property type="entry name" value="SH3_1"/>
    <property type="match status" value="1"/>
</dbReference>
<evidence type="ECO:0000313" key="4">
    <source>
        <dbReference type="EMBL" id="CAF4561712.1"/>
    </source>
</evidence>
<feature type="non-terminal residue" evidence="4">
    <location>
        <position position="97"/>
    </location>
</feature>
<evidence type="ECO:0000259" key="3">
    <source>
        <dbReference type="PROSITE" id="PS50002"/>
    </source>
</evidence>
<keyword evidence="1 2" id="KW-0728">SH3 domain</keyword>
<dbReference type="InterPro" id="IPR036028">
    <property type="entry name" value="SH3-like_dom_sf"/>
</dbReference>
<dbReference type="SMART" id="SM00326">
    <property type="entry name" value="SH3"/>
    <property type="match status" value="1"/>
</dbReference>
<dbReference type="EMBL" id="CAJOBG010063372">
    <property type="protein sequence ID" value="CAF4561712.1"/>
    <property type="molecule type" value="Genomic_DNA"/>
</dbReference>
<feature type="domain" description="SH3" evidence="3">
    <location>
        <begin position="1"/>
        <end position="62"/>
    </location>
</feature>
<proteinExistence type="predicted"/>
<keyword evidence="5" id="KW-1185">Reference proteome</keyword>
<gene>
    <name evidence="4" type="ORF">OVN521_LOCUS43669</name>
</gene>
<evidence type="ECO:0000256" key="1">
    <source>
        <dbReference type="ARBA" id="ARBA00022443"/>
    </source>
</evidence>
<protein>
    <recommendedName>
        <fullName evidence="3">SH3 domain-containing protein</fullName>
    </recommendedName>
</protein>
<dbReference type="Gene3D" id="2.30.30.40">
    <property type="entry name" value="SH3 Domains"/>
    <property type="match status" value="1"/>
</dbReference>
<dbReference type="PROSITE" id="PS50002">
    <property type="entry name" value="SH3"/>
    <property type="match status" value="1"/>
</dbReference>
<evidence type="ECO:0000313" key="5">
    <source>
        <dbReference type="Proteomes" id="UP000663866"/>
    </source>
</evidence>
<dbReference type="InterPro" id="IPR001452">
    <property type="entry name" value="SH3_domain"/>
</dbReference>
<dbReference type="Proteomes" id="UP000663866">
    <property type="component" value="Unassembled WGS sequence"/>
</dbReference>
<dbReference type="SUPFAM" id="SSF50044">
    <property type="entry name" value="SH3-domain"/>
    <property type="match status" value="1"/>
</dbReference>
<dbReference type="AlphaFoldDB" id="A0A820ZFA8"/>
<dbReference type="PRINTS" id="PR00452">
    <property type="entry name" value="SH3DOMAIN"/>
</dbReference>
<comment type="caution">
    <text evidence="4">The sequence shown here is derived from an EMBL/GenBank/DDBJ whole genome shotgun (WGS) entry which is preliminary data.</text>
</comment>
<reference evidence="4" key="1">
    <citation type="submission" date="2021-02" db="EMBL/GenBank/DDBJ databases">
        <authorList>
            <person name="Nowell W R."/>
        </authorList>
    </citation>
    <scope>NUCLEOTIDE SEQUENCE</scope>
</reference>
<evidence type="ECO:0000256" key="2">
    <source>
        <dbReference type="PROSITE-ProRule" id="PRU00192"/>
    </source>
</evidence>